<dbReference type="AlphaFoldDB" id="C6WU48"/>
<keyword evidence="9 12" id="KW-0472">Membrane</keyword>
<dbReference type="Proteomes" id="UP000002742">
    <property type="component" value="Chromosome"/>
</dbReference>
<dbReference type="InterPro" id="IPR012910">
    <property type="entry name" value="Plug_dom"/>
</dbReference>
<dbReference type="InterPro" id="IPR036942">
    <property type="entry name" value="Beta-barrel_TonB_sf"/>
</dbReference>
<evidence type="ECO:0000256" key="3">
    <source>
        <dbReference type="ARBA" id="ARBA00022448"/>
    </source>
</evidence>
<keyword evidence="11 12" id="KW-0998">Cell outer membrane</keyword>
<feature type="domain" description="TonB-dependent receptor plug" evidence="15">
    <location>
        <begin position="101"/>
        <end position="213"/>
    </location>
</feature>
<reference evidence="16 17" key="2">
    <citation type="journal article" date="2011" name="J. Bacteriol.">
        <title>Genomes of three methylotrophs from a single niche uncover genetic and metabolic divergence of Methylophilaceae.</title>
        <authorList>
            <person name="Lapidus A."/>
            <person name="Clum A."/>
            <person name="Labutti K."/>
            <person name="Kaluzhnaya M.G."/>
            <person name="Lim S."/>
            <person name="Beck D.A."/>
            <person name="Glavina Del Rio T."/>
            <person name="Nolan M."/>
            <person name="Mavromatis K."/>
            <person name="Huntemann M."/>
            <person name="Lucas S."/>
            <person name="Lidstrom M.E."/>
            <person name="Ivanova N."/>
            <person name="Chistoserdova L."/>
        </authorList>
    </citation>
    <scope>NUCLEOTIDE SEQUENCE [LARGE SCALE GENOMIC DNA]</scope>
    <source>
        <strain evidence="17">JLW8 / ATCC BAA-1282 / DSM 17540</strain>
    </source>
</reference>
<protein>
    <submittedName>
        <fullName evidence="16">TonB-dependent receptor</fullName>
    </submittedName>
</protein>
<organism evidence="16 17">
    <name type="scientific">Methylotenera mobilis (strain JLW8 / ATCC BAA-1282 / DSM 17540)</name>
    <dbReference type="NCBI Taxonomy" id="583345"/>
    <lineage>
        <taxon>Bacteria</taxon>
        <taxon>Pseudomonadati</taxon>
        <taxon>Pseudomonadota</taxon>
        <taxon>Betaproteobacteria</taxon>
        <taxon>Nitrosomonadales</taxon>
        <taxon>Methylophilaceae</taxon>
        <taxon>Methylotenera</taxon>
    </lineage>
</organism>
<comment type="subcellular location">
    <subcellularLocation>
        <location evidence="1 12">Cell outer membrane</location>
        <topology evidence="1 12">Multi-pass membrane protein</topology>
    </subcellularLocation>
</comment>
<name>C6WU48_METML</name>
<dbReference type="GO" id="GO:0015344">
    <property type="term" value="F:siderophore uptake transmembrane transporter activity"/>
    <property type="evidence" value="ECO:0007669"/>
    <property type="project" value="TreeGrafter"/>
</dbReference>
<accession>C6WU48</accession>
<keyword evidence="10 16" id="KW-0675">Receptor</keyword>
<evidence type="ECO:0000313" key="17">
    <source>
        <dbReference type="Proteomes" id="UP000002742"/>
    </source>
</evidence>
<dbReference type="PANTHER" id="PTHR30069:SF53">
    <property type="entry name" value="COLICIN I RECEPTOR-RELATED"/>
    <property type="match status" value="1"/>
</dbReference>
<evidence type="ECO:0000256" key="10">
    <source>
        <dbReference type="ARBA" id="ARBA00023170"/>
    </source>
</evidence>
<evidence type="ECO:0000256" key="9">
    <source>
        <dbReference type="ARBA" id="ARBA00023136"/>
    </source>
</evidence>
<dbReference type="PANTHER" id="PTHR30069">
    <property type="entry name" value="TONB-DEPENDENT OUTER MEMBRANE RECEPTOR"/>
    <property type="match status" value="1"/>
</dbReference>
<dbReference type="InterPro" id="IPR039426">
    <property type="entry name" value="TonB-dep_rcpt-like"/>
</dbReference>
<evidence type="ECO:0000256" key="12">
    <source>
        <dbReference type="PROSITE-ProRule" id="PRU01360"/>
    </source>
</evidence>
<dbReference type="InterPro" id="IPR037066">
    <property type="entry name" value="Plug_dom_sf"/>
</dbReference>
<evidence type="ECO:0000256" key="11">
    <source>
        <dbReference type="ARBA" id="ARBA00023237"/>
    </source>
</evidence>
<dbReference type="EMBL" id="CP001672">
    <property type="protein sequence ID" value="ACT47447.1"/>
    <property type="molecule type" value="Genomic_DNA"/>
</dbReference>
<evidence type="ECO:0000256" key="6">
    <source>
        <dbReference type="ARBA" id="ARBA00022729"/>
    </source>
</evidence>
<dbReference type="InterPro" id="IPR000531">
    <property type="entry name" value="Beta-barrel_TonB"/>
</dbReference>
<dbReference type="eggNOG" id="COG4771">
    <property type="taxonomic scope" value="Bacteria"/>
</dbReference>
<keyword evidence="4 12" id="KW-1134">Transmembrane beta strand</keyword>
<dbReference type="KEGG" id="mmb:Mmol_0537"/>
<dbReference type="Pfam" id="PF00593">
    <property type="entry name" value="TonB_dep_Rec_b-barrel"/>
    <property type="match status" value="1"/>
</dbReference>
<dbReference type="Pfam" id="PF07715">
    <property type="entry name" value="Plug"/>
    <property type="match status" value="1"/>
</dbReference>
<feature type="domain" description="TonB-dependent receptor-like beta-barrel" evidence="14">
    <location>
        <begin position="382"/>
        <end position="804"/>
    </location>
</feature>
<dbReference type="STRING" id="583345.Mmol_0537"/>
<keyword evidence="7" id="KW-0406">Ion transport</keyword>
<keyword evidence="5 12" id="KW-0812">Transmembrane</keyword>
<gene>
    <name evidence="16" type="ordered locus">Mmol_0537</name>
</gene>
<dbReference type="PROSITE" id="PS52016">
    <property type="entry name" value="TONB_DEPENDENT_REC_3"/>
    <property type="match status" value="1"/>
</dbReference>
<evidence type="ECO:0000256" key="7">
    <source>
        <dbReference type="ARBA" id="ARBA00023065"/>
    </source>
</evidence>
<evidence type="ECO:0000313" key="16">
    <source>
        <dbReference type="EMBL" id="ACT47447.1"/>
    </source>
</evidence>
<dbReference type="GO" id="GO:0044718">
    <property type="term" value="P:siderophore transmembrane transport"/>
    <property type="evidence" value="ECO:0007669"/>
    <property type="project" value="TreeGrafter"/>
</dbReference>
<evidence type="ECO:0000256" key="5">
    <source>
        <dbReference type="ARBA" id="ARBA00022692"/>
    </source>
</evidence>
<evidence type="ECO:0000256" key="13">
    <source>
        <dbReference type="RuleBase" id="RU003357"/>
    </source>
</evidence>
<keyword evidence="17" id="KW-1185">Reference proteome</keyword>
<reference evidence="17" key="1">
    <citation type="submission" date="2009-07" db="EMBL/GenBank/DDBJ databases">
        <title>Complete sequence of Methylotenera mobilis JLW8.</title>
        <authorList>
            <consortium name="US DOE Joint Genome Institute"/>
            <person name="Lucas S."/>
            <person name="Copeland A."/>
            <person name="Lapidus A."/>
            <person name="Glavina del Rio T."/>
            <person name="Tice H."/>
            <person name="Bruce D."/>
            <person name="Goodwin L."/>
            <person name="Pitluck S."/>
            <person name="LaButti K.M."/>
            <person name="Clum A."/>
            <person name="Larimer F."/>
            <person name="Land M."/>
            <person name="Hauser L."/>
            <person name="Kyrpides N."/>
            <person name="Mikhailova N."/>
            <person name="Kayluzhnaya M."/>
            <person name="Chistoserdova L."/>
        </authorList>
    </citation>
    <scope>NUCLEOTIDE SEQUENCE [LARGE SCALE GENOMIC DNA]</scope>
    <source>
        <strain evidence="17">JLW8 / ATCC BAA-1282 / DSM 17540</strain>
    </source>
</reference>
<dbReference type="HOGENOM" id="CLU_008287_18_1_4"/>
<keyword evidence="3 12" id="KW-0813">Transport</keyword>
<proteinExistence type="inferred from homology"/>
<evidence type="ECO:0000256" key="4">
    <source>
        <dbReference type="ARBA" id="ARBA00022452"/>
    </source>
</evidence>
<dbReference type="Gene3D" id="2.40.170.20">
    <property type="entry name" value="TonB-dependent receptor, beta-barrel domain"/>
    <property type="match status" value="1"/>
</dbReference>
<dbReference type="CDD" id="cd01347">
    <property type="entry name" value="ligand_gated_channel"/>
    <property type="match status" value="1"/>
</dbReference>
<keyword evidence="6" id="KW-0732">Signal</keyword>
<evidence type="ECO:0000259" key="14">
    <source>
        <dbReference type="Pfam" id="PF00593"/>
    </source>
</evidence>
<dbReference type="SUPFAM" id="SSF56935">
    <property type="entry name" value="Porins"/>
    <property type="match status" value="1"/>
</dbReference>
<evidence type="ECO:0000259" key="15">
    <source>
        <dbReference type="Pfam" id="PF07715"/>
    </source>
</evidence>
<evidence type="ECO:0000256" key="2">
    <source>
        <dbReference type="ARBA" id="ARBA00009810"/>
    </source>
</evidence>
<dbReference type="GO" id="GO:0009279">
    <property type="term" value="C:cell outer membrane"/>
    <property type="evidence" value="ECO:0007669"/>
    <property type="project" value="UniProtKB-SubCell"/>
</dbReference>
<sequence length="828" mass="91079">MVRQVPATIGHITPHAYLKYTASYQDVAGQTVANVYRPCINIKNNNIRLVDKNQGYVMRIKLISTIIAASFSGTLLAEHNEAIDLEAVEVRAPMIDSRIIKHPATVETFDKKQIEDSVNAATPAQTLKYLPSIQVRERFIGDRNGIIATRTIGTLSSAQSMLYADGVLLSNLLGNSFAFPPRWGMVSPEEIESISMMYGPFSALYAGNSFGGVMSIATRMPDKLEAHASAQAFTQKFKLYGTDESYQGNHLTASVGNKVNDFSFWLGADYLKSEGQPMNFSTATLSTTPTAGPVVTGAYQDKSETNASRVIFGANSIDDTAQTNIKFKAAYDISPQHKISYTLAVWDMKGTTDVASYIKDAAGNPVYNGRVTFNGQRYDVSGMNPGEAESLHIMQALDVKSDTKGFFDWQLTLSDYDYQKDKNSAANALSSGTVVQGNPYLTKTGRVTDLSGTGWTVFDARATLRPQAHTVDIGYHVDQYQLKSDTNNTADWTTGSKGVLNASARGETKIHALYVQDKWQINPQWALTLGGRGEYWQAEDGQNTTTISNVLRTANYKDRSVTRFSPKISISFEPEPAWGFRAAFGQAFRFPTVSEMFQPLQNGATAYFVESNPNLKPEEVIAGELTAERRYDHGLIRASLFSENKYDALISQTITNGSAIPYDTGSCTRSAGCSFVQNVDHIRTRGLELATQWQDVLIHGLDLQGSATFTEAEVLRNAAAPSTVGNKPPRIPRSMFKAVATYHSGNNLTYSLAARYSGRQYNALDNSDVNDGTFGAASKFFVVDAKVNYKFAKGYTASIGVDNLNNYKSYVFHPYPQRTGYVQLKFDY</sequence>
<comment type="similarity">
    <text evidence="2 12 13">Belongs to the TonB-dependent receptor family.</text>
</comment>
<dbReference type="Gene3D" id="2.170.130.10">
    <property type="entry name" value="TonB-dependent receptor, plug domain"/>
    <property type="match status" value="1"/>
</dbReference>
<keyword evidence="8 13" id="KW-0798">TonB box</keyword>
<evidence type="ECO:0000256" key="8">
    <source>
        <dbReference type="ARBA" id="ARBA00023077"/>
    </source>
</evidence>
<evidence type="ECO:0000256" key="1">
    <source>
        <dbReference type="ARBA" id="ARBA00004571"/>
    </source>
</evidence>